<name>A0A4Z2HLL6_9TELE</name>
<comment type="caution">
    <text evidence="2">The sequence shown here is derived from an EMBL/GenBank/DDBJ whole genome shotgun (WGS) entry which is preliminary data.</text>
</comment>
<dbReference type="Proteomes" id="UP000314294">
    <property type="component" value="Unassembled WGS sequence"/>
</dbReference>
<dbReference type="EMBL" id="SRLO01000224">
    <property type="protein sequence ID" value="TNN66185.1"/>
    <property type="molecule type" value="Genomic_DNA"/>
</dbReference>
<reference evidence="2 3" key="1">
    <citation type="submission" date="2019-03" db="EMBL/GenBank/DDBJ databases">
        <title>First draft genome of Liparis tanakae, snailfish: a comprehensive survey of snailfish specific genes.</title>
        <authorList>
            <person name="Kim W."/>
            <person name="Song I."/>
            <person name="Jeong J.-H."/>
            <person name="Kim D."/>
            <person name="Kim S."/>
            <person name="Ryu S."/>
            <person name="Song J.Y."/>
            <person name="Lee S.K."/>
        </authorList>
    </citation>
    <scope>NUCLEOTIDE SEQUENCE [LARGE SCALE GENOMIC DNA]</scope>
    <source>
        <tissue evidence="2">Muscle</tissue>
    </source>
</reference>
<protein>
    <submittedName>
        <fullName evidence="2">Uncharacterized protein</fullName>
    </submittedName>
</protein>
<organism evidence="2 3">
    <name type="scientific">Liparis tanakae</name>
    <name type="common">Tanaka's snailfish</name>
    <dbReference type="NCBI Taxonomy" id="230148"/>
    <lineage>
        <taxon>Eukaryota</taxon>
        <taxon>Metazoa</taxon>
        <taxon>Chordata</taxon>
        <taxon>Craniata</taxon>
        <taxon>Vertebrata</taxon>
        <taxon>Euteleostomi</taxon>
        <taxon>Actinopterygii</taxon>
        <taxon>Neopterygii</taxon>
        <taxon>Teleostei</taxon>
        <taxon>Neoteleostei</taxon>
        <taxon>Acanthomorphata</taxon>
        <taxon>Eupercaria</taxon>
        <taxon>Perciformes</taxon>
        <taxon>Cottioidei</taxon>
        <taxon>Cottales</taxon>
        <taxon>Liparidae</taxon>
        <taxon>Liparis</taxon>
    </lineage>
</organism>
<evidence type="ECO:0000313" key="2">
    <source>
        <dbReference type="EMBL" id="TNN66185.1"/>
    </source>
</evidence>
<dbReference type="AlphaFoldDB" id="A0A4Z2HLL6"/>
<accession>A0A4Z2HLL6</accession>
<evidence type="ECO:0000313" key="3">
    <source>
        <dbReference type="Proteomes" id="UP000314294"/>
    </source>
</evidence>
<proteinExistence type="predicted"/>
<evidence type="ECO:0000256" key="1">
    <source>
        <dbReference type="SAM" id="MobiDB-lite"/>
    </source>
</evidence>
<gene>
    <name evidence="2" type="ORF">EYF80_023663</name>
</gene>
<feature type="region of interest" description="Disordered" evidence="1">
    <location>
        <begin position="1"/>
        <end position="21"/>
    </location>
</feature>
<keyword evidence="3" id="KW-1185">Reference proteome</keyword>
<feature type="compositionally biased region" description="Polar residues" evidence="1">
    <location>
        <begin position="11"/>
        <end position="21"/>
    </location>
</feature>
<sequence length="61" mass="6556">MEGGGEGKQTDGISSPQKKYVTTVSPPKPFFASFVLRIDKKRESGVLGADTITTTAIKRDI</sequence>